<organism evidence="1">
    <name type="scientific">Rhizophora mucronata</name>
    <name type="common">Asiatic mangrove</name>
    <dbReference type="NCBI Taxonomy" id="61149"/>
    <lineage>
        <taxon>Eukaryota</taxon>
        <taxon>Viridiplantae</taxon>
        <taxon>Streptophyta</taxon>
        <taxon>Embryophyta</taxon>
        <taxon>Tracheophyta</taxon>
        <taxon>Spermatophyta</taxon>
        <taxon>Magnoliopsida</taxon>
        <taxon>eudicotyledons</taxon>
        <taxon>Gunneridae</taxon>
        <taxon>Pentapetalae</taxon>
        <taxon>rosids</taxon>
        <taxon>fabids</taxon>
        <taxon>Malpighiales</taxon>
        <taxon>Rhizophoraceae</taxon>
        <taxon>Rhizophora</taxon>
    </lineage>
</organism>
<dbReference type="AlphaFoldDB" id="A0A2P2KY86"/>
<sequence>MKTCTEKRGHRREESVPWKHWSSGICNKLQVADCPERSSACIETIAQSLHTFLLDLQSTLFSETQIEVELFLC</sequence>
<accession>A0A2P2KY86</accession>
<dbReference type="EMBL" id="GGEC01030191">
    <property type="protein sequence ID" value="MBX10675.1"/>
    <property type="molecule type" value="Transcribed_RNA"/>
</dbReference>
<evidence type="ECO:0000313" key="1">
    <source>
        <dbReference type="EMBL" id="MBX10675.1"/>
    </source>
</evidence>
<protein>
    <submittedName>
        <fullName evidence="1">Uncharacterized protein</fullName>
    </submittedName>
</protein>
<proteinExistence type="predicted"/>
<reference evidence="1" key="1">
    <citation type="submission" date="2018-02" db="EMBL/GenBank/DDBJ databases">
        <title>Rhizophora mucronata_Transcriptome.</title>
        <authorList>
            <person name="Meera S.P."/>
            <person name="Sreeshan A."/>
            <person name="Augustine A."/>
        </authorList>
    </citation>
    <scope>NUCLEOTIDE SEQUENCE</scope>
    <source>
        <tissue evidence="1">Leaf</tissue>
    </source>
</reference>
<name>A0A2P2KY86_RHIMU</name>